<organism evidence="1">
    <name type="scientific">Anguilla anguilla</name>
    <name type="common">European freshwater eel</name>
    <name type="synonym">Muraena anguilla</name>
    <dbReference type="NCBI Taxonomy" id="7936"/>
    <lineage>
        <taxon>Eukaryota</taxon>
        <taxon>Metazoa</taxon>
        <taxon>Chordata</taxon>
        <taxon>Craniata</taxon>
        <taxon>Vertebrata</taxon>
        <taxon>Euteleostomi</taxon>
        <taxon>Actinopterygii</taxon>
        <taxon>Neopterygii</taxon>
        <taxon>Teleostei</taxon>
        <taxon>Anguilliformes</taxon>
        <taxon>Anguillidae</taxon>
        <taxon>Anguilla</taxon>
    </lineage>
</organism>
<dbReference type="AlphaFoldDB" id="A0A0E9TV91"/>
<reference evidence="1" key="1">
    <citation type="submission" date="2014-11" db="EMBL/GenBank/DDBJ databases">
        <authorList>
            <person name="Amaro Gonzalez C."/>
        </authorList>
    </citation>
    <scope>NUCLEOTIDE SEQUENCE</scope>
</reference>
<reference evidence="1" key="2">
    <citation type="journal article" date="2015" name="Fish Shellfish Immunol.">
        <title>Early steps in the European eel (Anguilla anguilla)-Vibrio vulnificus interaction in the gills: Role of the RtxA13 toxin.</title>
        <authorList>
            <person name="Callol A."/>
            <person name="Pajuelo D."/>
            <person name="Ebbesson L."/>
            <person name="Teles M."/>
            <person name="MacKenzie S."/>
            <person name="Amaro C."/>
        </authorList>
    </citation>
    <scope>NUCLEOTIDE SEQUENCE</scope>
</reference>
<dbReference type="EMBL" id="GBXM01050968">
    <property type="protein sequence ID" value="JAH57609.1"/>
    <property type="molecule type" value="Transcribed_RNA"/>
</dbReference>
<proteinExistence type="predicted"/>
<protein>
    <submittedName>
        <fullName evidence="1">Uncharacterized protein</fullName>
    </submittedName>
</protein>
<name>A0A0E9TV91_ANGAN</name>
<accession>A0A0E9TV91</accession>
<sequence length="24" mass="2810">MMDIFGVLMVVLVDFCAVKYNVRF</sequence>
<evidence type="ECO:0000313" key="1">
    <source>
        <dbReference type="EMBL" id="JAH57609.1"/>
    </source>
</evidence>